<dbReference type="GeneID" id="22831086"/>
<feature type="domain" description="C3H1-type" evidence="6">
    <location>
        <begin position="122"/>
        <end position="149"/>
    </location>
</feature>
<proteinExistence type="predicted"/>
<keyword evidence="1 4" id="KW-0479">Metal-binding</keyword>
<dbReference type="JaponicusDB" id="SJAG_05679">
    <property type="gene designation" value="rsa1"/>
</dbReference>
<keyword evidence="9" id="KW-1185">Reference proteome</keyword>
<dbReference type="InterPro" id="IPR019496">
    <property type="entry name" value="NUFIP1_cons_dom"/>
</dbReference>
<evidence type="ECO:0000256" key="1">
    <source>
        <dbReference type="ARBA" id="ARBA00022723"/>
    </source>
</evidence>
<feature type="region of interest" description="Disordered" evidence="5">
    <location>
        <begin position="203"/>
        <end position="280"/>
    </location>
</feature>
<accession>T0T6D3</accession>
<dbReference type="STRING" id="402676.T0T6D3"/>
<organism evidence="7 9">
    <name type="scientific">Schizosaccharomyces japonicus (strain yFS275 / FY16936)</name>
    <name type="common">Fission yeast</name>
    <dbReference type="NCBI Taxonomy" id="402676"/>
    <lineage>
        <taxon>Eukaryota</taxon>
        <taxon>Fungi</taxon>
        <taxon>Dikarya</taxon>
        <taxon>Ascomycota</taxon>
        <taxon>Taphrinomycotina</taxon>
        <taxon>Schizosaccharomycetes</taxon>
        <taxon>Schizosaccharomycetales</taxon>
        <taxon>Schizosaccharomycetaceae</taxon>
        <taxon>Schizosaccharomyces</taxon>
    </lineage>
</organism>
<evidence type="ECO:0000313" key="8">
    <source>
        <dbReference type="JaponicusDB" id="SJAG_05679"/>
    </source>
</evidence>
<feature type="compositionally biased region" description="Basic and acidic residues" evidence="5">
    <location>
        <begin position="83"/>
        <end position="92"/>
    </location>
</feature>
<dbReference type="OrthoDB" id="273070at2759"/>
<evidence type="ECO:0000256" key="4">
    <source>
        <dbReference type="PROSITE-ProRule" id="PRU00723"/>
    </source>
</evidence>
<dbReference type="SMART" id="SM00356">
    <property type="entry name" value="ZnF_C3H1"/>
    <property type="match status" value="1"/>
</dbReference>
<dbReference type="PROSITE" id="PS50103">
    <property type="entry name" value="ZF_C3H1"/>
    <property type="match status" value="1"/>
</dbReference>
<evidence type="ECO:0000256" key="3">
    <source>
        <dbReference type="ARBA" id="ARBA00022833"/>
    </source>
</evidence>
<dbReference type="AlphaFoldDB" id="T0T6D3"/>
<protein>
    <submittedName>
        <fullName evidence="7">Ribosome assembly protein</fullName>
    </submittedName>
</protein>
<feature type="compositionally biased region" description="Polar residues" evidence="5">
    <location>
        <begin position="270"/>
        <end position="280"/>
    </location>
</feature>
<evidence type="ECO:0000256" key="2">
    <source>
        <dbReference type="ARBA" id="ARBA00022771"/>
    </source>
</evidence>
<evidence type="ECO:0000256" key="5">
    <source>
        <dbReference type="SAM" id="MobiDB-lite"/>
    </source>
</evidence>
<keyword evidence="3 4" id="KW-0862">Zinc</keyword>
<dbReference type="Pfam" id="PF10453">
    <property type="entry name" value="NUFIP1"/>
    <property type="match status" value="1"/>
</dbReference>
<keyword evidence="2 4" id="KW-0863">Zinc-finger</keyword>
<reference evidence="7 9" key="1">
    <citation type="journal article" date="2011" name="Science">
        <title>Comparative functional genomics of the fission yeasts.</title>
        <authorList>
            <person name="Rhind N."/>
            <person name="Chen Z."/>
            <person name="Yassour M."/>
            <person name="Thompson D.A."/>
            <person name="Haas B.J."/>
            <person name="Habib N."/>
            <person name="Wapinski I."/>
            <person name="Roy S."/>
            <person name="Lin M.F."/>
            <person name="Heiman D.I."/>
            <person name="Young S.K."/>
            <person name="Furuya K."/>
            <person name="Guo Y."/>
            <person name="Pidoux A."/>
            <person name="Chen H.M."/>
            <person name="Robbertse B."/>
            <person name="Goldberg J.M."/>
            <person name="Aoki K."/>
            <person name="Bayne E.H."/>
            <person name="Berlin A.M."/>
            <person name="Desjardins C.A."/>
            <person name="Dobbs E."/>
            <person name="Dukaj L."/>
            <person name="Fan L."/>
            <person name="FitzGerald M.G."/>
            <person name="French C."/>
            <person name="Gujja S."/>
            <person name="Hansen K."/>
            <person name="Keifenheim D."/>
            <person name="Levin J.Z."/>
            <person name="Mosher R.A."/>
            <person name="Mueller C.A."/>
            <person name="Pfiffner J."/>
            <person name="Priest M."/>
            <person name="Russ C."/>
            <person name="Smialowska A."/>
            <person name="Swoboda P."/>
            <person name="Sykes S.M."/>
            <person name="Vaughn M."/>
            <person name="Vengrova S."/>
            <person name="Yoder R."/>
            <person name="Zeng Q."/>
            <person name="Allshire R."/>
            <person name="Baulcombe D."/>
            <person name="Birren B.W."/>
            <person name="Brown W."/>
            <person name="Ekwall K."/>
            <person name="Kellis M."/>
            <person name="Leatherwood J."/>
            <person name="Levin H."/>
            <person name="Margalit H."/>
            <person name="Martienssen R."/>
            <person name="Nieduszynski C.A."/>
            <person name="Spatafora J.W."/>
            <person name="Friedman N."/>
            <person name="Dalgaard J.Z."/>
            <person name="Baumann P."/>
            <person name="Niki H."/>
            <person name="Regev A."/>
            <person name="Nusbaum C."/>
        </authorList>
    </citation>
    <scope>NUCLEOTIDE SEQUENCE [LARGE SCALE GENOMIC DNA]</scope>
    <source>
        <strain evidence="9">yFS275 / FY16936</strain>
    </source>
</reference>
<sequence>MSSGGYIFGKPPSAAEVEASRSEQTQEPTAKRQRRFKNRNPTETHEVSNGIEYLKRRNIRLETPADIEAWIAERKRNWPTAAKIKEKEEQQKDAANNEDTTVDGETAAVAASSSEPASRTAQTSTSVCRYYARGHCYKKDKCPFAHVKGTTNASGRNKPGPAKPTKGRVTLFQKLLKTQTEHENLFLLEFFKAYLDQEKAEQEAANKQELEQHENAAQDELEPKNVTQQEIEQLKTDPQQMEQQNIPTNFSSATEATAIEPKPCDDNPAMTESNTSNTVL</sequence>
<dbReference type="Gene3D" id="4.10.1000.10">
    <property type="entry name" value="Zinc finger, CCCH-type"/>
    <property type="match status" value="1"/>
</dbReference>
<name>T0T6D3_SCHJY</name>
<feature type="compositionally biased region" description="Low complexity" evidence="5">
    <location>
        <begin position="107"/>
        <end position="118"/>
    </location>
</feature>
<dbReference type="InterPro" id="IPR036855">
    <property type="entry name" value="Znf_CCCH_sf"/>
</dbReference>
<dbReference type="Proteomes" id="UP000001744">
    <property type="component" value="Unassembled WGS sequence"/>
</dbReference>
<dbReference type="RefSeq" id="XP_011049048.1">
    <property type="nucleotide sequence ID" value="XM_011050746.1"/>
</dbReference>
<feature type="compositionally biased region" description="Basic and acidic residues" evidence="5">
    <location>
        <begin position="203"/>
        <end position="216"/>
    </location>
</feature>
<evidence type="ECO:0000259" key="6">
    <source>
        <dbReference type="PROSITE" id="PS50103"/>
    </source>
</evidence>
<feature type="compositionally biased region" description="Polar residues" evidence="5">
    <location>
        <begin position="225"/>
        <end position="255"/>
    </location>
</feature>
<dbReference type="EMBL" id="KE651168">
    <property type="protein sequence ID" value="EQC52984.1"/>
    <property type="molecule type" value="Genomic_DNA"/>
</dbReference>
<evidence type="ECO:0000313" key="7">
    <source>
        <dbReference type="EMBL" id="EQC52984.1"/>
    </source>
</evidence>
<gene>
    <name evidence="8" type="primary">rsa1</name>
    <name evidence="7" type="ORF">SJAG_05679</name>
</gene>
<evidence type="ECO:0000313" key="9">
    <source>
        <dbReference type="Proteomes" id="UP000001744"/>
    </source>
</evidence>
<dbReference type="GO" id="GO:0008270">
    <property type="term" value="F:zinc ion binding"/>
    <property type="evidence" value="ECO:0007669"/>
    <property type="project" value="UniProtKB-KW"/>
</dbReference>
<dbReference type="eggNOG" id="ENOG502SA4F">
    <property type="taxonomic scope" value="Eukaryota"/>
</dbReference>
<feature type="zinc finger region" description="C3H1-type" evidence="4">
    <location>
        <begin position="122"/>
        <end position="149"/>
    </location>
</feature>
<feature type="region of interest" description="Disordered" evidence="5">
    <location>
        <begin position="74"/>
        <end position="123"/>
    </location>
</feature>
<dbReference type="VEuPathDB" id="FungiDB:SJAG_05679"/>
<dbReference type="HOGENOM" id="CLU_994520_0_0_1"/>
<dbReference type="InterPro" id="IPR000571">
    <property type="entry name" value="Znf_CCCH"/>
</dbReference>
<dbReference type="SUPFAM" id="SSF90229">
    <property type="entry name" value="CCCH zinc finger"/>
    <property type="match status" value="1"/>
</dbReference>
<feature type="region of interest" description="Disordered" evidence="5">
    <location>
        <begin position="1"/>
        <end position="49"/>
    </location>
</feature>